<keyword evidence="5" id="KW-0256">Endoplasmic reticulum</keyword>
<dbReference type="Proteomes" id="UP001075354">
    <property type="component" value="Unassembled WGS sequence"/>
</dbReference>
<dbReference type="GO" id="GO:0005789">
    <property type="term" value="C:endoplasmic reticulum membrane"/>
    <property type="evidence" value="ECO:0007669"/>
    <property type="project" value="UniProtKB-SubCell"/>
</dbReference>
<feature type="transmembrane region" description="Helical" evidence="9">
    <location>
        <begin position="143"/>
        <end position="161"/>
    </location>
</feature>
<sequence>MMVVPLRISWQMDHHVVATCAVVVEQVRLLMKSIDYLHEHVRSALVAKATNDSAAHYLFFANVPTFMYRDSYRRTPRVRLLPALGYACIFMTCFITVVAIMLRSGLRPFCLGADVPLLKATGLRGASLFLASYWITTVRMAPACLVLFVGTPMVLCSWNLMVTELTRFPADGIIQAWWNVSSFGAFLGNWNLIVKAWLSKYAFKPMLRRGYSVTASKLATILLSAIGHEFVLVGTLGFVIPYVAFLYVFGTGE</sequence>
<keyword evidence="6 9" id="KW-1133">Transmembrane helix</keyword>
<keyword evidence="11" id="KW-1185">Reference proteome</keyword>
<name>A0AAV7X2W0_9NEOP</name>
<feature type="transmembrane region" description="Helical" evidence="9">
    <location>
        <begin position="117"/>
        <end position="136"/>
    </location>
</feature>
<gene>
    <name evidence="10" type="ORF">ONE63_011336</name>
</gene>
<keyword evidence="8" id="KW-0012">Acyltransferase</keyword>
<dbReference type="InterPro" id="IPR014371">
    <property type="entry name" value="Oat_ACAT_DAG_ARE"/>
</dbReference>
<dbReference type="AlphaFoldDB" id="A0AAV7X2W0"/>
<organism evidence="10 11">
    <name type="scientific">Megalurothrips usitatus</name>
    <name type="common">bean blossom thrips</name>
    <dbReference type="NCBI Taxonomy" id="439358"/>
    <lineage>
        <taxon>Eukaryota</taxon>
        <taxon>Metazoa</taxon>
        <taxon>Ecdysozoa</taxon>
        <taxon>Arthropoda</taxon>
        <taxon>Hexapoda</taxon>
        <taxon>Insecta</taxon>
        <taxon>Pterygota</taxon>
        <taxon>Neoptera</taxon>
        <taxon>Paraneoptera</taxon>
        <taxon>Thysanoptera</taxon>
        <taxon>Terebrantia</taxon>
        <taxon>Thripoidea</taxon>
        <taxon>Thripidae</taxon>
        <taxon>Megalurothrips</taxon>
    </lineage>
</organism>
<evidence type="ECO:0000256" key="2">
    <source>
        <dbReference type="ARBA" id="ARBA00009010"/>
    </source>
</evidence>
<dbReference type="GO" id="GO:0008374">
    <property type="term" value="F:O-acyltransferase activity"/>
    <property type="evidence" value="ECO:0007669"/>
    <property type="project" value="InterPro"/>
</dbReference>
<keyword evidence="3" id="KW-0808">Transferase</keyword>
<evidence type="ECO:0008006" key="12">
    <source>
        <dbReference type="Google" id="ProtNLM"/>
    </source>
</evidence>
<evidence type="ECO:0000313" key="11">
    <source>
        <dbReference type="Proteomes" id="UP001075354"/>
    </source>
</evidence>
<evidence type="ECO:0000256" key="9">
    <source>
        <dbReference type="SAM" id="Phobius"/>
    </source>
</evidence>
<evidence type="ECO:0000313" key="10">
    <source>
        <dbReference type="EMBL" id="KAJ1519094.1"/>
    </source>
</evidence>
<feature type="transmembrane region" description="Helical" evidence="9">
    <location>
        <begin position="218"/>
        <end position="249"/>
    </location>
</feature>
<evidence type="ECO:0000256" key="4">
    <source>
        <dbReference type="ARBA" id="ARBA00022692"/>
    </source>
</evidence>
<protein>
    <recommendedName>
        <fullName evidence="12">Wax synthase domain-containing protein</fullName>
    </recommendedName>
</protein>
<dbReference type="InterPro" id="IPR004299">
    <property type="entry name" value="MBOAT_fam"/>
</dbReference>
<comment type="caution">
    <text evidence="10">The sequence shown here is derived from an EMBL/GenBank/DDBJ whole genome shotgun (WGS) entry which is preliminary data.</text>
</comment>
<feature type="transmembrane region" description="Helical" evidence="9">
    <location>
        <begin position="83"/>
        <end position="102"/>
    </location>
</feature>
<reference evidence="10" key="1">
    <citation type="submission" date="2022-12" db="EMBL/GenBank/DDBJ databases">
        <title>Chromosome-level genome assembly of the bean flower thrips Megalurothrips usitatus.</title>
        <authorList>
            <person name="Ma L."/>
            <person name="Liu Q."/>
            <person name="Li H."/>
            <person name="Cai W."/>
        </authorList>
    </citation>
    <scope>NUCLEOTIDE SEQUENCE</scope>
    <source>
        <strain evidence="10">Cailab_2022a</strain>
    </source>
</reference>
<keyword evidence="4 9" id="KW-0812">Transmembrane</keyword>
<evidence type="ECO:0000256" key="7">
    <source>
        <dbReference type="ARBA" id="ARBA00023136"/>
    </source>
</evidence>
<evidence type="ECO:0000256" key="1">
    <source>
        <dbReference type="ARBA" id="ARBA00004477"/>
    </source>
</evidence>
<evidence type="ECO:0000256" key="5">
    <source>
        <dbReference type="ARBA" id="ARBA00022824"/>
    </source>
</evidence>
<comment type="similarity">
    <text evidence="2">Belongs to the membrane-bound acyltransferase family. Sterol o-acyltransferase subfamily.</text>
</comment>
<accession>A0AAV7X2W0</accession>
<dbReference type="Pfam" id="PF03062">
    <property type="entry name" value="MBOAT"/>
    <property type="match status" value="1"/>
</dbReference>
<feature type="transmembrane region" description="Helical" evidence="9">
    <location>
        <begin position="176"/>
        <end position="198"/>
    </location>
</feature>
<evidence type="ECO:0000256" key="6">
    <source>
        <dbReference type="ARBA" id="ARBA00022989"/>
    </source>
</evidence>
<keyword evidence="7 9" id="KW-0472">Membrane</keyword>
<comment type="subcellular location">
    <subcellularLocation>
        <location evidence="1">Endoplasmic reticulum membrane</location>
        <topology evidence="1">Multi-pass membrane protein</topology>
    </subcellularLocation>
</comment>
<evidence type="ECO:0000256" key="3">
    <source>
        <dbReference type="ARBA" id="ARBA00022679"/>
    </source>
</evidence>
<proteinExistence type="inferred from homology"/>
<evidence type="ECO:0000256" key="8">
    <source>
        <dbReference type="ARBA" id="ARBA00023315"/>
    </source>
</evidence>
<dbReference type="EMBL" id="JAPTSV010000786">
    <property type="protein sequence ID" value="KAJ1519094.1"/>
    <property type="molecule type" value="Genomic_DNA"/>
</dbReference>
<dbReference type="PANTHER" id="PTHR10408">
    <property type="entry name" value="STEROL O-ACYLTRANSFERASE"/>
    <property type="match status" value="1"/>
</dbReference>